<dbReference type="Proteomes" id="UP001278766">
    <property type="component" value="Unassembled WGS sequence"/>
</dbReference>
<dbReference type="GeneID" id="87841583"/>
<gene>
    <name evidence="2" type="ORF">B0H64DRAFT_408319</name>
</gene>
<evidence type="ECO:0000313" key="2">
    <source>
        <dbReference type="EMBL" id="KAK3291878.1"/>
    </source>
</evidence>
<evidence type="ECO:0000256" key="1">
    <source>
        <dbReference type="SAM" id="MobiDB-lite"/>
    </source>
</evidence>
<protein>
    <submittedName>
        <fullName evidence="2">Uncharacterized protein</fullName>
    </submittedName>
</protein>
<dbReference type="AlphaFoldDB" id="A0AAE0H8E9"/>
<sequence length="399" mass="43435">MAVSLLEKPPGCEWEHSEGSAVTATFPPTPSSTPKPEVALPASTHHQPESPFPSSEAPGSQQPHLAPPLHTAPPAPQPGSIQAIIREQCRSRLYVPPIVWTSKQPRLLGCRFAFKRMHTTRQGQRDAEKESATQQQTQQYQDRILAAAGLRGPAIASWWKLAIKDFLGACNIHPLGSHSTLPFRYGGHVVAKVKTEGIFSAGSTAPFLAYLNLETIDALREKHVCCRVGRRHSVPVATLRQKKLRSLQPRPKAADPYIVAALIALAQEQQLRSHQTAGGRAVDAQAQSASSKETEASSHEAAFFNVQVLAVPGARAQVLHVYKASIPSGFLDNLQKPSLFSPCSPILVSCWLVSLTEPEEVVEQISSLLRVPADARGQGPRPGRMVAYYRRMHDSNRAG</sequence>
<evidence type="ECO:0000313" key="3">
    <source>
        <dbReference type="Proteomes" id="UP001278766"/>
    </source>
</evidence>
<reference evidence="2" key="1">
    <citation type="journal article" date="2023" name="Mol. Phylogenet. Evol.">
        <title>Genome-scale phylogeny and comparative genomics of the fungal order Sordariales.</title>
        <authorList>
            <person name="Hensen N."/>
            <person name="Bonometti L."/>
            <person name="Westerberg I."/>
            <person name="Brannstrom I.O."/>
            <person name="Guillou S."/>
            <person name="Cros-Aarteil S."/>
            <person name="Calhoun S."/>
            <person name="Haridas S."/>
            <person name="Kuo A."/>
            <person name="Mondo S."/>
            <person name="Pangilinan J."/>
            <person name="Riley R."/>
            <person name="LaButti K."/>
            <person name="Andreopoulos B."/>
            <person name="Lipzen A."/>
            <person name="Chen C."/>
            <person name="Yan M."/>
            <person name="Daum C."/>
            <person name="Ng V."/>
            <person name="Clum A."/>
            <person name="Steindorff A."/>
            <person name="Ohm R.A."/>
            <person name="Martin F."/>
            <person name="Silar P."/>
            <person name="Natvig D.O."/>
            <person name="Lalanne C."/>
            <person name="Gautier V."/>
            <person name="Ament-Velasquez S.L."/>
            <person name="Kruys A."/>
            <person name="Hutchinson M.I."/>
            <person name="Powell A.J."/>
            <person name="Barry K."/>
            <person name="Miller A.N."/>
            <person name="Grigoriev I.V."/>
            <person name="Debuchy R."/>
            <person name="Gladieux P."/>
            <person name="Hiltunen Thoren M."/>
            <person name="Johannesson H."/>
        </authorList>
    </citation>
    <scope>NUCLEOTIDE SEQUENCE</scope>
    <source>
        <strain evidence="2">CBS 168.71</strain>
    </source>
</reference>
<dbReference type="EMBL" id="JAUEPN010000008">
    <property type="protein sequence ID" value="KAK3291878.1"/>
    <property type="molecule type" value="Genomic_DNA"/>
</dbReference>
<feature type="region of interest" description="Disordered" evidence="1">
    <location>
        <begin position="1"/>
        <end position="79"/>
    </location>
</feature>
<comment type="caution">
    <text evidence="2">The sequence shown here is derived from an EMBL/GenBank/DDBJ whole genome shotgun (WGS) entry which is preliminary data.</text>
</comment>
<accession>A0AAE0H8E9</accession>
<name>A0AAE0H8E9_9PEZI</name>
<reference evidence="2" key="2">
    <citation type="submission" date="2023-06" db="EMBL/GenBank/DDBJ databases">
        <authorList>
            <consortium name="Lawrence Berkeley National Laboratory"/>
            <person name="Haridas S."/>
            <person name="Hensen N."/>
            <person name="Bonometti L."/>
            <person name="Westerberg I."/>
            <person name="Brannstrom I.O."/>
            <person name="Guillou S."/>
            <person name="Cros-Aarteil S."/>
            <person name="Calhoun S."/>
            <person name="Kuo A."/>
            <person name="Mondo S."/>
            <person name="Pangilinan J."/>
            <person name="Riley R."/>
            <person name="Labutti K."/>
            <person name="Andreopoulos B."/>
            <person name="Lipzen A."/>
            <person name="Chen C."/>
            <person name="Yanf M."/>
            <person name="Daum C."/>
            <person name="Ng V."/>
            <person name="Clum A."/>
            <person name="Steindorff A."/>
            <person name="Ohm R."/>
            <person name="Martin F."/>
            <person name="Silar P."/>
            <person name="Natvig D."/>
            <person name="Lalanne C."/>
            <person name="Gautier V."/>
            <person name="Ament-Velasquez S.L."/>
            <person name="Kruys A."/>
            <person name="Hutchinson M.I."/>
            <person name="Powell A.J."/>
            <person name="Barry K."/>
            <person name="Miller A.N."/>
            <person name="Grigoriev I.V."/>
            <person name="Debuchy R."/>
            <person name="Gladieux P."/>
            <person name="Thoren M.H."/>
            <person name="Johannesson H."/>
        </authorList>
    </citation>
    <scope>NUCLEOTIDE SEQUENCE</scope>
    <source>
        <strain evidence="2">CBS 168.71</strain>
    </source>
</reference>
<organism evidence="2 3">
    <name type="scientific">Chaetomium fimeti</name>
    <dbReference type="NCBI Taxonomy" id="1854472"/>
    <lineage>
        <taxon>Eukaryota</taxon>
        <taxon>Fungi</taxon>
        <taxon>Dikarya</taxon>
        <taxon>Ascomycota</taxon>
        <taxon>Pezizomycotina</taxon>
        <taxon>Sordariomycetes</taxon>
        <taxon>Sordariomycetidae</taxon>
        <taxon>Sordariales</taxon>
        <taxon>Chaetomiaceae</taxon>
        <taxon>Chaetomium</taxon>
    </lineage>
</organism>
<keyword evidence="3" id="KW-1185">Reference proteome</keyword>
<proteinExistence type="predicted"/>
<dbReference type="RefSeq" id="XP_062655392.1">
    <property type="nucleotide sequence ID" value="XM_062804635.1"/>
</dbReference>